<gene>
    <name evidence="6" type="ORF">AADG42_08620</name>
</gene>
<feature type="domain" description="3-hydroxyacyl-CoA dehydrogenase NAD binding" evidence="5">
    <location>
        <begin position="6"/>
        <end position="185"/>
    </location>
</feature>
<evidence type="ECO:0000313" key="6">
    <source>
        <dbReference type="EMBL" id="XAN07353.1"/>
    </source>
</evidence>
<dbReference type="Gene3D" id="3.40.50.720">
    <property type="entry name" value="NAD(P)-binding Rossmann-like Domain"/>
    <property type="match status" value="1"/>
</dbReference>
<keyword evidence="7" id="KW-1185">Reference proteome</keyword>
<dbReference type="Pfam" id="PF02737">
    <property type="entry name" value="3HCDH_N"/>
    <property type="match status" value="1"/>
</dbReference>
<keyword evidence="3" id="KW-0560">Oxidoreductase</keyword>
<dbReference type="Proteomes" id="UP001442841">
    <property type="component" value="Chromosome"/>
</dbReference>
<evidence type="ECO:0000256" key="2">
    <source>
        <dbReference type="ARBA" id="ARBA00009463"/>
    </source>
</evidence>
<dbReference type="InterPro" id="IPR008927">
    <property type="entry name" value="6-PGluconate_DH-like_C_sf"/>
</dbReference>
<dbReference type="Pfam" id="PF00725">
    <property type="entry name" value="3HCDH"/>
    <property type="match status" value="2"/>
</dbReference>
<evidence type="ECO:0000256" key="3">
    <source>
        <dbReference type="ARBA" id="ARBA00023002"/>
    </source>
</evidence>
<feature type="domain" description="3-hydroxyacyl-CoA dehydrogenase C-terminal" evidence="4">
    <location>
        <begin position="188"/>
        <end position="284"/>
    </location>
</feature>
<dbReference type="SUPFAM" id="SSF48179">
    <property type="entry name" value="6-phosphogluconate dehydrogenase C-terminal domain-like"/>
    <property type="match status" value="2"/>
</dbReference>
<evidence type="ECO:0000256" key="1">
    <source>
        <dbReference type="ARBA" id="ARBA00005086"/>
    </source>
</evidence>
<evidence type="ECO:0000259" key="4">
    <source>
        <dbReference type="Pfam" id="PF00725"/>
    </source>
</evidence>
<protein>
    <submittedName>
        <fullName evidence="6">3-hydroxyacyl-CoA dehydrogenase NAD-binding domain-containing protein</fullName>
    </submittedName>
</protein>
<evidence type="ECO:0000313" key="7">
    <source>
        <dbReference type="Proteomes" id="UP001442841"/>
    </source>
</evidence>
<sequence length="410" mass="44389">MTENMKVAVIGQGTMGAGITEVFAKAGFEVHAVDNSEAALERGRSIVAKSTGRAVSKGKMSEEDQQAVLDRITYFTDTAQAVSDCGLIIEAVFENLELKQSIFKTVDEAAPADAILATNTSSLAITAIAAAVSSPERVVGVHFFNPAPVQTLVEVIRTVFTDDAIVAKLVELLKGLRKSPVVVNDRAGFIVNCLLVPYIGSAIYLYENGFATREEIDKAMVEQAKYPMGPLALADLIGNDVCLAVLEKMYDETKDRVQAPAPILTRLVMANMMGMKTGRGFYTYEGGKPTEDRGPIRRPLQSRGVEIHDRLVGEYLNNCVKMVQSNYASVDNIDTGMAEGCRMPKPFEVLKELTPKRVLEIVEGIYAETGEPGHRPAHLLRQLAEADDQAAAIDELRAATAEAHSSNPRG</sequence>
<comment type="pathway">
    <text evidence="1">Lipid metabolism; butanoate metabolism.</text>
</comment>
<dbReference type="PANTHER" id="PTHR48075:SF9">
    <property type="entry name" value="3-HYDROXYBUTYRYL-COA DEHYDROGENASE"/>
    <property type="match status" value="1"/>
</dbReference>
<dbReference type="SUPFAM" id="SSF51735">
    <property type="entry name" value="NAD(P)-binding Rossmann-fold domains"/>
    <property type="match status" value="1"/>
</dbReference>
<accession>A0ABZ3FRF4</accession>
<comment type="similarity">
    <text evidence="2">Belongs to the 3-hydroxyacyl-CoA dehydrogenase family.</text>
</comment>
<dbReference type="InterPro" id="IPR006108">
    <property type="entry name" value="3HC_DH_C"/>
</dbReference>
<organism evidence="6 7">
    <name type="scientific">Ammonicoccus fulvus</name>
    <dbReference type="NCBI Taxonomy" id="3138240"/>
    <lineage>
        <taxon>Bacteria</taxon>
        <taxon>Bacillati</taxon>
        <taxon>Actinomycetota</taxon>
        <taxon>Actinomycetes</taxon>
        <taxon>Propionibacteriales</taxon>
        <taxon>Propionibacteriaceae</taxon>
        <taxon>Ammonicoccus</taxon>
    </lineage>
</organism>
<dbReference type="PANTHER" id="PTHR48075">
    <property type="entry name" value="3-HYDROXYACYL-COA DEHYDROGENASE FAMILY PROTEIN"/>
    <property type="match status" value="1"/>
</dbReference>
<dbReference type="InterPro" id="IPR013328">
    <property type="entry name" value="6PGD_dom2"/>
</dbReference>
<name>A0ABZ3FRF4_9ACTN</name>
<feature type="domain" description="3-hydroxyacyl-CoA dehydrogenase C-terminal" evidence="4">
    <location>
        <begin position="308"/>
        <end position="387"/>
    </location>
</feature>
<dbReference type="InterPro" id="IPR006176">
    <property type="entry name" value="3-OHacyl-CoA_DH_NAD-bd"/>
</dbReference>
<dbReference type="RefSeq" id="WP_425308808.1">
    <property type="nucleotide sequence ID" value="NZ_CP154795.1"/>
</dbReference>
<proteinExistence type="inferred from homology"/>
<reference evidence="6 7" key="1">
    <citation type="submission" date="2024-04" db="EMBL/GenBank/DDBJ databases">
        <title>Isolation of an actinomycete strain from pig manure.</title>
        <authorList>
            <person name="Gong T."/>
            <person name="Yu Z."/>
            <person name="An M."/>
            <person name="Wei C."/>
            <person name="Yang W."/>
            <person name="Liu L."/>
        </authorList>
    </citation>
    <scope>NUCLEOTIDE SEQUENCE [LARGE SCALE GENOMIC DNA]</scope>
    <source>
        <strain evidence="6 7">ZF39</strain>
    </source>
</reference>
<dbReference type="EMBL" id="CP154795">
    <property type="protein sequence ID" value="XAN07353.1"/>
    <property type="molecule type" value="Genomic_DNA"/>
</dbReference>
<dbReference type="InterPro" id="IPR036291">
    <property type="entry name" value="NAD(P)-bd_dom_sf"/>
</dbReference>
<evidence type="ECO:0000259" key="5">
    <source>
        <dbReference type="Pfam" id="PF02737"/>
    </source>
</evidence>
<dbReference type="Gene3D" id="1.10.1040.10">
    <property type="entry name" value="N-(1-d-carboxylethyl)-l-norvaline Dehydrogenase, domain 2"/>
    <property type="match status" value="2"/>
</dbReference>